<sequence>MLGTPGSAAVSDYVPPPRTVPAFDTPVPSLGAFRRRSAVTAVQRITSGRRLAIFCHLFQKTWLDGSVTPAAQASFKSRRSSKQEATLELSVQLGEHHLSWRNLPSCSYGIGDCSISKYRPAADNT</sequence>
<dbReference type="Proteomes" id="UP000703269">
    <property type="component" value="Unassembled WGS sequence"/>
</dbReference>
<evidence type="ECO:0000313" key="2">
    <source>
        <dbReference type="Proteomes" id="UP000703269"/>
    </source>
</evidence>
<evidence type="ECO:0000313" key="1">
    <source>
        <dbReference type="EMBL" id="GJE99104.1"/>
    </source>
</evidence>
<protein>
    <submittedName>
        <fullName evidence="1">Uncharacterized protein</fullName>
    </submittedName>
</protein>
<organism evidence="1 2">
    <name type="scientific">Phanerochaete sordida</name>
    <dbReference type="NCBI Taxonomy" id="48140"/>
    <lineage>
        <taxon>Eukaryota</taxon>
        <taxon>Fungi</taxon>
        <taxon>Dikarya</taxon>
        <taxon>Basidiomycota</taxon>
        <taxon>Agaricomycotina</taxon>
        <taxon>Agaricomycetes</taxon>
        <taxon>Polyporales</taxon>
        <taxon>Phanerochaetaceae</taxon>
        <taxon>Phanerochaete</taxon>
    </lineage>
</organism>
<accession>A0A9P3GRN1</accession>
<proteinExistence type="predicted"/>
<reference evidence="1 2" key="1">
    <citation type="submission" date="2021-08" db="EMBL/GenBank/DDBJ databases">
        <title>Draft Genome Sequence of Phanerochaete sordida strain YK-624.</title>
        <authorList>
            <person name="Mori T."/>
            <person name="Dohra H."/>
            <person name="Suzuki T."/>
            <person name="Kawagishi H."/>
            <person name="Hirai H."/>
        </authorList>
    </citation>
    <scope>NUCLEOTIDE SEQUENCE [LARGE SCALE GENOMIC DNA]</scope>
    <source>
        <strain evidence="1 2">YK-624</strain>
    </source>
</reference>
<name>A0A9P3GRN1_9APHY</name>
<keyword evidence="2" id="KW-1185">Reference proteome</keyword>
<dbReference type="EMBL" id="BPQB01000101">
    <property type="protein sequence ID" value="GJE99104.1"/>
    <property type="molecule type" value="Genomic_DNA"/>
</dbReference>
<comment type="caution">
    <text evidence="1">The sequence shown here is derived from an EMBL/GenBank/DDBJ whole genome shotgun (WGS) entry which is preliminary data.</text>
</comment>
<gene>
    <name evidence="1" type="ORF">PsYK624_153500</name>
</gene>
<dbReference type="AlphaFoldDB" id="A0A9P3GRN1"/>